<organism evidence="2 3">
    <name type="scientific">Melipona bicolor</name>
    <dbReference type="NCBI Taxonomy" id="60889"/>
    <lineage>
        <taxon>Eukaryota</taxon>
        <taxon>Metazoa</taxon>
        <taxon>Ecdysozoa</taxon>
        <taxon>Arthropoda</taxon>
        <taxon>Hexapoda</taxon>
        <taxon>Insecta</taxon>
        <taxon>Pterygota</taxon>
        <taxon>Neoptera</taxon>
        <taxon>Endopterygota</taxon>
        <taxon>Hymenoptera</taxon>
        <taxon>Apocrita</taxon>
        <taxon>Aculeata</taxon>
        <taxon>Apoidea</taxon>
        <taxon>Anthophila</taxon>
        <taxon>Apidae</taxon>
        <taxon>Melipona</taxon>
    </lineage>
</organism>
<evidence type="ECO:0000256" key="1">
    <source>
        <dbReference type="SAM" id="MobiDB-lite"/>
    </source>
</evidence>
<keyword evidence="3" id="KW-1185">Reference proteome</keyword>
<evidence type="ECO:0000313" key="3">
    <source>
        <dbReference type="Proteomes" id="UP001177670"/>
    </source>
</evidence>
<gene>
    <name evidence="2" type="ORF">K0M31_014479</name>
</gene>
<name>A0AA40G8W1_9HYME</name>
<reference evidence="2" key="1">
    <citation type="submission" date="2021-10" db="EMBL/GenBank/DDBJ databases">
        <title>Melipona bicolor Genome sequencing and assembly.</title>
        <authorList>
            <person name="Araujo N.S."/>
            <person name="Arias M.C."/>
        </authorList>
    </citation>
    <scope>NUCLEOTIDE SEQUENCE</scope>
    <source>
        <strain evidence="2">USP_2M_L1-L4_2017</strain>
        <tissue evidence="2">Whole body</tissue>
    </source>
</reference>
<dbReference type="Proteomes" id="UP001177670">
    <property type="component" value="Unassembled WGS sequence"/>
</dbReference>
<protein>
    <submittedName>
        <fullName evidence="2">Uncharacterized protein</fullName>
    </submittedName>
</protein>
<accession>A0AA40G8W1</accession>
<evidence type="ECO:0000313" key="2">
    <source>
        <dbReference type="EMBL" id="KAK1133121.1"/>
    </source>
</evidence>
<proteinExistence type="predicted"/>
<sequence length="61" mass="6685">MFKAVTIATVTAEKPTVTVMCSNKWQAPVIKGRFSKSVWLGNPSESTPPPPPILEYPKAKK</sequence>
<dbReference type="EMBL" id="JAHYIQ010000004">
    <property type="protein sequence ID" value="KAK1133121.1"/>
    <property type="molecule type" value="Genomic_DNA"/>
</dbReference>
<feature type="region of interest" description="Disordered" evidence="1">
    <location>
        <begin position="39"/>
        <end position="61"/>
    </location>
</feature>
<comment type="caution">
    <text evidence="2">The sequence shown here is derived from an EMBL/GenBank/DDBJ whole genome shotgun (WGS) entry which is preliminary data.</text>
</comment>
<dbReference type="AlphaFoldDB" id="A0AA40G8W1"/>